<reference evidence="4" key="1">
    <citation type="submission" date="2022-03" db="EMBL/GenBank/DDBJ databases">
        <title>Streptomyces 7R015 and 7R016 isolated from Barleria lupulina in Thailand.</title>
        <authorList>
            <person name="Kanchanasin P."/>
            <person name="Phongsopitanun W."/>
            <person name="Tanasupawat S."/>
        </authorList>
    </citation>
    <scope>NUCLEOTIDE SEQUENCE</scope>
    <source>
        <strain evidence="4">7R016</strain>
    </source>
</reference>
<keyword evidence="5" id="KW-1185">Reference proteome</keyword>
<evidence type="ECO:0000259" key="3">
    <source>
        <dbReference type="Pfam" id="PF02397"/>
    </source>
</evidence>
<dbReference type="RefSeq" id="WP_242711168.1">
    <property type="nucleotide sequence ID" value="NZ_JALDAX010000009.1"/>
</dbReference>
<dbReference type="Proteomes" id="UP001165270">
    <property type="component" value="Unassembled WGS sequence"/>
</dbReference>
<dbReference type="InterPro" id="IPR003362">
    <property type="entry name" value="Bact_transf"/>
</dbReference>
<dbReference type="GO" id="GO:0016740">
    <property type="term" value="F:transferase activity"/>
    <property type="evidence" value="ECO:0007669"/>
    <property type="project" value="UniProtKB-KW"/>
</dbReference>
<dbReference type="EMBL" id="JALDAX010000009">
    <property type="protein sequence ID" value="MCI3242725.1"/>
    <property type="molecule type" value="Genomic_DNA"/>
</dbReference>
<evidence type="ECO:0000256" key="1">
    <source>
        <dbReference type="ARBA" id="ARBA00006464"/>
    </source>
</evidence>
<comment type="similarity">
    <text evidence="1">Belongs to the bacterial sugar transferase family.</text>
</comment>
<sequence>MTDNPLEDGTVRRVRRPVRAAHRALDLVVTTVLLVLLALPMLVIATAVRIGSPGPALFRQPRVGRFGEPFVMYKFRSMRVGAGEQGEREQIAGELRGERLPERGSFKPDRDVRVTRLGAVLRRTSLDELPQLLNVLRGDMALVGPRPCLPWEAEMFPPEFRPRFSVPPGITGLWQVSGRSRLSTLDMLRLDVAYVRSRSLGTDLRILLRTAPALLRGDGAR</sequence>
<feature type="domain" description="Bacterial sugar transferase" evidence="3">
    <location>
        <begin position="23"/>
        <end position="215"/>
    </location>
</feature>
<name>A0ABS9XL49_9ACTN</name>
<dbReference type="PANTHER" id="PTHR30576:SF10">
    <property type="entry name" value="SLL5057 PROTEIN"/>
    <property type="match status" value="1"/>
</dbReference>
<keyword evidence="2" id="KW-1133">Transmembrane helix</keyword>
<evidence type="ECO:0000313" key="5">
    <source>
        <dbReference type="Proteomes" id="UP001165270"/>
    </source>
</evidence>
<keyword evidence="2" id="KW-0812">Transmembrane</keyword>
<dbReference type="PANTHER" id="PTHR30576">
    <property type="entry name" value="COLANIC BIOSYNTHESIS UDP-GLUCOSE LIPID CARRIER TRANSFERASE"/>
    <property type="match status" value="1"/>
</dbReference>
<evidence type="ECO:0000256" key="2">
    <source>
        <dbReference type="SAM" id="Phobius"/>
    </source>
</evidence>
<keyword evidence="2" id="KW-0472">Membrane</keyword>
<keyword evidence="4" id="KW-0808">Transferase</keyword>
<accession>A0ABS9XL49</accession>
<proteinExistence type="inferred from homology"/>
<evidence type="ECO:0000313" key="4">
    <source>
        <dbReference type="EMBL" id="MCI3242725.1"/>
    </source>
</evidence>
<organism evidence="4 5">
    <name type="scientific">Streptomyces spinosisporus</name>
    <dbReference type="NCBI Taxonomy" id="2927582"/>
    <lineage>
        <taxon>Bacteria</taxon>
        <taxon>Bacillati</taxon>
        <taxon>Actinomycetota</taxon>
        <taxon>Actinomycetes</taxon>
        <taxon>Kitasatosporales</taxon>
        <taxon>Streptomycetaceae</taxon>
        <taxon>Streptomyces</taxon>
    </lineage>
</organism>
<dbReference type="Pfam" id="PF02397">
    <property type="entry name" value="Bac_transf"/>
    <property type="match status" value="1"/>
</dbReference>
<feature type="transmembrane region" description="Helical" evidence="2">
    <location>
        <begin position="24"/>
        <end position="48"/>
    </location>
</feature>
<gene>
    <name evidence="4" type="ORF">MQN93_23655</name>
</gene>
<comment type="caution">
    <text evidence="4">The sequence shown here is derived from an EMBL/GenBank/DDBJ whole genome shotgun (WGS) entry which is preliminary data.</text>
</comment>
<protein>
    <submittedName>
        <fullName evidence="4">Sugar transferase</fullName>
    </submittedName>
</protein>